<dbReference type="Proteomes" id="UP001302477">
    <property type="component" value="Chromosome"/>
</dbReference>
<dbReference type="PANTHER" id="PTHR42951:SF22">
    <property type="entry name" value="METALLO BETA-LACTAMASE SUPERFAMILY LIPOPROTEIN"/>
    <property type="match status" value="1"/>
</dbReference>
<dbReference type="InterPro" id="IPR050855">
    <property type="entry name" value="NDM-1-like"/>
</dbReference>
<dbReference type="PANTHER" id="PTHR42951">
    <property type="entry name" value="METALLO-BETA-LACTAMASE DOMAIN-CONTAINING"/>
    <property type="match status" value="1"/>
</dbReference>
<sequence>MRRSLISLLIPLLFSIQSLCTFAEDRIAYKIEHLKDNVYRFTAGHYHSVFMVTKEGLFLTDPISEEAATYLREQLSQRFKVPIRYIAYSHNHVDHTLGGNVLAKDGATVVAHEYAAEDIKWTRAPTAIPDITFRDQLAIELGDSRVELRYHGPNNGRGSVSMRFMPANVLYVVDWIVIGRMPYRDLLGYDIHGMIHSTREVLAADPFDLFVGGHANTGTRKDVQRYLSYLEALYDAVLDGMLAGKSLETLQSEIRLPEYADLPMYEEWLPLNVAGVYKTLVEMSYFNFRTDIDAEF</sequence>
<dbReference type="Pfam" id="PF00753">
    <property type="entry name" value="Lactamase_B"/>
    <property type="match status" value="1"/>
</dbReference>
<organism evidence="3 4">
    <name type="scientific">Microbulbifer pacificus</name>
    <dbReference type="NCBI Taxonomy" id="407164"/>
    <lineage>
        <taxon>Bacteria</taxon>
        <taxon>Pseudomonadati</taxon>
        <taxon>Pseudomonadota</taxon>
        <taxon>Gammaproteobacteria</taxon>
        <taxon>Cellvibrionales</taxon>
        <taxon>Microbulbiferaceae</taxon>
        <taxon>Microbulbifer</taxon>
    </lineage>
</organism>
<keyword evidence="4" id="KW-1185">Reference proteome</keyword>
<dbReference type="SMART" id="SM00849">
    <property type="entry name" value="Lactamase_B"/>
    <property type="match status" value="1"/>
</dbReference>
<proteinExistence type="predicted"/>
<dbReference type="AlphaFoldDB" id="A0AAU0N1L9"/>
<feature type="domain" description="Metallo-beta-lactamase" evidence="2">
    <location>
        <begin position="45"/>
        <end position="214"/>
    </location>
</feature>
<gene>
    <name evidence="3" type="ORF">R5R33_06895</name>
</gene>
<evidence type="ECO:0000313" key="4">
    <source>
        <dbReference type="Proteomes" id="UP001302477"/>
    </source>
</evidence>
<feature type="signal peptide" evidence="1">
    <location>
        <begin position="1"/>
        <end position="23"/>
    </location>
</feature>
<keyword evidence="1" id="KW-0732">Signal</keyword>
<dbReference type="EMBL" id="CP137555">
    <property type="protein sequence ID" value="WOX06852.1"/>
    <property type="molecule type" value="Genomic_DNA"/>
</dbReference>
<dbReference type="InterPro" id="IPR036866">
    <property type="entry name" value="RibonucZ/Hydroxyglut_hydro"/>
</dbReference>
<evidence type="ECO:0000313" key="3">
    <source>
        <dbReference type="EMBL" id="WOX06852.1"/>
    </source>
</evidence>
<feature type="chain" id="PRO_5043602797" evidence="1">
    <location>
        <begin position="24"/>
        <end position="296"/>
    </location>
</feature>
<evidence type="ECO:0000259" key="2">
    <source>
        <dbReference type="SMART" id="SM00849"/>
    </source>
</evidence>
<dbReference type="KEGG" id="mpaf:R5R33_06895"/>
<dbReference type="Gene3D" id="3.60.15.10">
    <property type="entry name" value="Ribonuclease Z/Hydroxyacylglutathione hydrolase-like"/>
    <property type="match status" value="1"/>
</dbReference>
<dbReference type="RefSeq" id="WP_318955287.1">
    <property type="nucleotide sequence ID" value="NZ_CP137555.1"/>
</dbReference>
<dbReference type="SUPFAM" id="SSF56281">
    <property type="entry name" value="Metallo-hydrolase/oxidoreductase"/>
    <property type="match status" value="1"/>
</dbReference>
<evidence type="ECO:0000256" key="1">
    <source>
        <dbReference type="SAM" id="SignalP"/>
    </source>
</evidence>
<reference evidence="3 4" key="1">
    <citation type="submission" date="2023-10" db="EMBL/GenBank/DDBJ databases">
        <title>Description of Microbulbifer bruguierae sp. nov., isolated from the sediments of mangrove plant Bruguiera sexangula and comparative genomic analyses of the genus Microbulbifer.</title>
        <authorList>
            <person name="Long M."/>
        </authorList>
    </citation>
    <scope>NUCLEOTIDE SEQUENCE [LARGE SCALE GENOMIC DNA]</scope>
    <source>
        <strain evidence="3 4">SPO729</strain>
    </source>
</reference>
<dbReference type="InterPro" id="IPR001279">
    <property type="entry name" value="Metallo-B-lactamas"/>
</dbReference>
<name>A0AAU0N1L9_9GAMM</name>
<protein>
    <submittedName>
        <fullName evidence="3">MBL fold metallo-hydrolase</fullName>
    </submittedName>
</protein>
<accession>A0AAU0N1L9</accession>